<protein>
    <submittedName>
        <fullName evidence="2">Uncharacterized protein</fullName>
    </submittedName>
</protein>
<accession>A0A3D8SH81</accession>
<comment type="caution">
    <text evidence="2">The sequence shown here is derived from an EMBL/GenBank/DDBJ whole genome shotgun (WGS) entry which is preliminary data.</text>
</comment>
<proteinExistence type="predicted"/>
<keyword evidence="3" id="KW-1185">Reference proteome</keyword>
<evidence type="ECO:0000256" key="1">
    <source>
        <dbReference type="SAM" id="MobiDB-lite"/>
    </source>
</evidence>
<organism evidence="2 3">
    <name type="scientific">Coleophoma crateriformis</name>
    <dbReference type="NCBI Taxonomy" id="565419"/>
    <lineage>
        <taxon>Eukaryota</taxon>
        <taxon>Fungi</taxon>
        <taxon>Dikarya</taxon>
        <taxon>Ascomycota</taxon>
        <taxon>Pezizomycotina</taxon>
        <taxon>Leotiomycetes</taxon>
        <taxon>Helotiales</taxon>
        <taxon>Dermateaceae</taxon>
        <taxon>Coleophoma</taxon>
    </lineage>
</organism>
<dbReference type="Proteomes" id="UP000256328">
    <property type="component" value="Unassembled WGS sequence"/>
</dbReference>
<reference evidence="2 3" key="1">
    <citation type="journal article" date="2018" name="IMA Fungus">
        <title>IMA Genome-F 9: Draft genome sequence of Annulohypoxylon stygium, Aspergillus mulundensis, Berkeleyomyces basicola (syn. Thielaviopsis basicola), Ceratocystis smalleyi, two Cercospora beticola strains, Coleophoma cylindrospora, Fusarium fracticaudum, Phialophora cf. hyalina, and Morchella septimelata.</title>
        <authorList>
            <person name="Wingfield B.D."/>
            <person name="Bills G.F."/>
            <person name="Dong Y."/>
            <person name="Huang W."/>
            <person name="Nel W.J."/>
            <person name="Swalarsk-Parry B.S."/>
            <person name="Vaghefi N."/>
            <person name="Wilken P.M."/>
            <person name="An Z."/>
            <person name="de Beer Z.W."/>
            <person name="De Vos L."/>
            <person name="Chen L."/>
            <person name="Duong T.A."/>
            <person name="Gao Y."/>
            <person name="Hammerbacher A."/>
            <person name="Kikkert J.R."/>
            <person name="Li Y."/>
            <person name="Li H."/>
            <person name="Li K."/>
            <person name="Li Q."/>
            <person name="Liu X."/>
            <person name="Ma X."/>
            <person name="Naidoo K."/>
            <person name="Pethybridge S.J."/>
            <person name="Sun J."/>
            <person name="Steenkamp E.T."/>
            <person name="van der Nest M.A."/>
            <person name="van Wyk S."/>
            <person name="Wingfield M.J."/>
            <person name="Xiong C."/>
            <person name="Yue Q."/>
            <person name="Zhang X."/>
        </authorList>
    </citation>
    <scope>NUCLEOTIDE SEQUENCE [LARGE SCALE GENOMIC DNA]</scope>
    <source>
        <strain evidence="2 3">BP5796</strain>
    </source>
</reference>
<evidence type="ECO:0000313" key="2">
    <source>
        <dbReference type="EMBL" id="RDW85632.1"/>
    </source>
</evidence>
<dbReference type="AlphaFoldDB" id="A0A3D8SH81"/>
<dbReference type="EMBL" id="PDLN01000005">
    <property type="protein sequence ID" value="RDW85632.1"/>
    <property type="molecule type" value="Genomic_DNA"/>
</dbReference>
<feature type="region of interest" description="Disordered" evidence="1">
    <location>
        <begin position="19"/>
        <end position="49"/>
    </location>
</feature>
<gene>
    <name evidence="2" type="ORF">BP5796_03957</name>
</gene>
<name>A0A3D8SH81_9HELO</name>
<evidence type="ECO:0000313" key="3">
    <source>
        <dbReference type="Proteomes" id="UP000256328"/>
    </source>
</evidence>
<sequence length="69" mass="7643">MEQALLPWPPHLLRSLAVSHRAQTKQDGAERETPRKEPPPKSRVRSKAIPAATVPTLTLPFSIEILNPA</sequence>
<feature type="compositionally biased region" description="Basic and acidic residues" evidence="1">
    <location>
        <begin position="27"/>
        <end position="40"/>
    </location>
</feature>